<dbReference type="AlphaFoldDB" id="A0A1L0BHF3"/>
<name>A0A1L0BHF3_9ASCO</name>
<organism evidence="1 2">
    <name type="scientific">Sungouiella intermedia</name>
    <dbReference type="NCBI Taxonomy" id="45354"/>
    <lineage>
        <taxon>Eukaryota</taxon>
        <taxon>Fungi</taxon>
        <taxon>Dikarya</taxon>
        <taxon>Ascomycota</taxon>
        <taxon>Saccharomycotina</taxon>
        <taxon>Pichiomycetes</taxon>
        <taxon>Metschnikowiaceae</taxon>
        <taxon>Sungouiella</taxon>
    </lineage>
</organism>
<gene>
    <name evidence="1" type="ORF">SAMEA4029010_CIC11G00000002272</name>
</gene>
<protein>
    <submittedName>
        <fullName evidence="1">CIC11C00000002272</fullName>
    </submittedName>
</protein>
<dbReference type="EMBL" id="LT635757">
    <property type="protein sequence ID" value="SGZ50991.1"/>
    <property type="molecule type" value="Genomic_DNA"/>
</dbReference>
<reference evidence="1 2" key="1">
    <citation type="submission" date="2016-10" db="EMBL/GenBank/DDBJ databases">
        <authorList>
            <person name="de Groot N.N."/>
        </authorList>
    </citation>
    <scope>NUCLEOTIDE SEQUENCE [LARGE SCALE GENOMIC DNA]</scope>
    <source>
        <strain evidence="1 2">CBS 141442</strain>
    </source>
</reference>
<evidence type="ECO:0000313" key="1">
    <source>
        <dbReference type="EMBL" id="SGZ50991.1"/>
    </source>
</evidence>
<keyword evidence="2" id="KW-1185">Reference proteome</keyword>
<dbReference type="Proteomes" id="UP000182334">
    <property type="component" value="Chromosome II"/>
</dbReference>
<accession>A0A1L0BHF3</accession>
<evidence type="ECO:0000313" key="2">
    <source>
        <dbReference type="Proteomes" id="UP000182334"/>
    </source>
</evidence>
<sequence length="80" mass="8944">MTIDNSTTETISSVIFDGESIVTPELRSDWYFLVEPEHGEVNVAGEITDKSSNRKRFPVPIRTQNWGNAAANKMPFGVML</sequence>
<proteinExistence type="predicted"/>